<sequence length="295" mass="35279">MDLSDEDIIKIYRDLQNCSNNPQTRENLYKELKDYEAELDNCRYKDFNLHKELKLLYSNDNFDITAQYVCLQEKLQGLLNDTLLFEKEFNILKTSTNCEMQEFAAHYENDNKLQTELHEFKLDHIYEQMKDENDRHNIIVQKLQSELELLGASTALEEDDIETEMRKELVDLNMRIRQMHQINSNIQRDIDEIKNKKQREYYNTDDVNELQNIKEEIIINLEPENNKENCSDLVTVQMSTSLKKSSVEKKKKNKNLKKLEIIQAPIIKETNSKKKRRKLYDPDDLTYLDKIELRD</sequence>
<accession>A0A6J2YDC7</accession>
<dbReference type="GeneID" id="115886005"/>
<evidence type="ECO:0000313" key="2">
    <source>
        <dbReference type="RefSeq" id="XP_030760890.1"/>
    </source>
</evidence>
<gene>
    <name evidence="2" type="primary">LOC115886005</name>
</gene>
<keyword evidence="1" id="KW-1185">Reference proteome</keyword>
<dbReference type="AlphaFoldDB" id="A0A6J2YDC7"/>
<organism evidence="1 2">
    <name type="scientific">Sitophilus oryzae</name>
    <name type="common">Rice weevil</name>
    <name type="synonym">Curculio oryzae</name>
    <dbReference type="NCBI Taxonomy" id="7048"/>
    <lineage>
        <taxon>Eukaryota</taxon>
        <taxon>Metazoa</taxon>
        <taxon>Ecdysozoa</taxon>
        <taxon>Arthropoda</taxon>
        <taxon>Hexapoda</taxon>
        <taxon>Insecta</taxon>
        <taxon>Pterygota</taxon>
        <taxon>Neoptera</taxon>
        <taxon>Endopterygota</taxon>
        <taxon>Coleoptera</taxon>
        <taxon>Polyphaga</taxon>
        <taxon>Cucujiformia</taxon>
        <taxon>Curculionidae</taxon>
        <taxon>Dryophthorinae</taxon>
        <taxon>Sitophilus</taxon>
    </lineage>
</organism>
<dbReference type="Proteomes" id="UP000504635">
    <property type="component" value="Unplaced"/>
</dbReference>
<name>A0A6J2YDC7_SITOR</name>
<dbReference type="KEGG" id="soy:115886005"/>
<protein>
    <submittedName>
        <fullName evidence="2">Bromodomain-containing factor 2-like</fullName>
    </submittedName>
</protein>
<evidence type="ECO:0000313" key="1">
    <source>
        <dbReference type="Proteomes" id="UP000504635"/>
    </source>
</evidence>
<reference evidence="2" key="1">
    <citation type="submission" date="2025-08" db="UniProtKB">
        <authorList>
            <consortium name="RefSeq"/>
        </authorList>
    </citation>
    <scope>IDENTIFICATION</scope>
    <source>
        <tissue evidence="2">Gonads</tissue>
    </source>
</reference>
<dbReference type="RefSeq" id="XP_030760890.1">
    <property type="nucleotide sequence ID" value="XM_030905030.1"/>
</dbReference>
<proteinExistence type="predicted"/>
<dbReference type="OrthoDB" id="6768132at2759"/>
<dbReference type="InParanoid" id="A0A6J2YDC7"/>